<sequence>MNKSLERRISIAKSWASSRVALLDSIERYEDSYAITQEFCEWIICRENKSSQLFSSVLKVPSSLVSLNKETSETDELLEL</sequence>
<dbReference type="HOGENOM" id="CLU_175644_1_0_3"/>
<keyword evidence="2" id="KW-1185">Reference proteome</keyword>
<dbReference type="AlphaFoldDB" id="Q7VB54"/>
<dbReference type="EMBL" id="AE017126">
    <property type="protein sequence ID" value="AAQ00289.1"/>
    <property type="molecule type" value="Genomic_DNA"/>
</dbReference>
<organism evidence="1 2">
    <name type="scientific">Prochlorococcus marinus (strain SARG / CCMP1375 / SS120)</name>
    <dbReference type="NCBI Taxonomy" id="167539"/>
    <lineage>
        <taxon>Bacteria</taxon>
        <taxon>Bacillati</taxon>
        <taxon>Cyanobacteriota</taxon>
        <taxon>Cyanophyceae</taxon>
        <taxon>Synechococcales</taxon>
        <taxon>Prochlorococcaceae</taxon>
        <taxon>Prochlorococcus</taxon>
    </lineage>
</organism>
<dbReference type="KEGG" id="pma:Pro_1244"/>
<accession>Q7VB54</accession>
<evidence type="ECO:0000313" key="2">
    <source>
        <dbReference type="Proteomes" id="UP000001420"/>
    </source>
</evidence>
<reference evidence="1 2" key="1">
    <citation type="journal article" date="2003" name="Proc. Natl. Acad. Sci. U.S.A.">
        <title>Genome sequence of the cyanobacterium Prochlorococcus marinus SS120, a nearly minimal oxyphototrophic genome.</title>
        <authorList>
            <person name="Dufresne A."/>
            <person name="Salanoubat M."/>
            <person name="Partensky F."/>
            <person name="Artiguenave F."/>
            <person name="Axmann I.M."/>
            <person name="Barbe V."/>
            <person name="Duprat S."/>
            <person name="Galperin M.Y."/>
            <person name="Koonin E.V."/>
            <person name="Le Gall F."/>
            <person name="Makarova K.S."/>
            <person name="Ostrowski M."/>
            <person name="Oztas S."/>
            <person name="Robert C."/>
            <person name="Rogozin I.B."/>
            <person name="Scanlan D.J."/>
            <person name="Tandeau de Marsac N."/>
            <person name="Weissenbach J."/>
            <person name="Wincker P."/>
            <person name="Wolf Y.I."/>
            <person name="Hess W.R."/>
        </authorList>
    </citation>
    <scope>NUCLEOTIDE SEQUENCE [LARGE SCALE GENOMIC DNA]</scope>
    <source>
        <strain evidence="2">SARG / CCMP1375 / SS120</strain>
    </source>
</reference>
<dbReference type="OrthoDB" id="558514at2"/>
<dbReference type="STRING" id="167539.Pro_1244"/>
<dbReference type="EnsemblBacteria" id="AAQ00289">
    <property type="protein sequence ID" value="AAQ00289"/>
    <property type="gene ID" value="Pro_1244"/>
</dbReference>
<dbReference type="eggNOG" id="ENOG502ZHGJ">
    <property type="taxonomic scope" value="Bacteria"/>
</dbReference>
<dbReference type="Proteomes" id="UP000001420">
    <property type="component" value="Chromosome"/>
</dbReference>
<name>Q7VB54_PROMA</name>
<gene>
    <name evidence="1" type="ordered locus">Pro_1244</name>
</gene>
<evidence type="ECO:0000313" key="1">
    <source>
        <dbReference type="EMBL" id="AAQ00289.1"/>
    </source>
</evidence>
<protein>
    <submittedName>
        <fullName evidence="1">Uncharacterized protein</fullName>
    </submittedName>
</protein>
<dbReference type="RefSeq" id="WP_011125396.1">
    <property type="nucleotide sequence ID" value="NC_005042.1"/>
</dbReference>
<dbReference type="PATRIC" id="fig|167539.5.peg.1306"/>
<proteinExistence type="predicted"/>